<feature type="region of interest" description="Disordered" evidence="4">
    <location>
        <begin position="274"/>
        <end position="365"/>
    </location>
</feature>
<dbReference type="EnsemblMetazoa" id="XM_024225628.1">
    <property type="protein sequence ID" value="XP_024081396.1"/>
    <property type="gene ID" value="LOC112126119"/>
</dbReference>
<evidence type="ECO:0000313" key="7">
    <source>
        <dbReference type="EnsemblMetazoa" id="XP_024081397.1"/>
    </source>
</evidence>
<dbReference type="CDD" id="cd00190">
    <property type="entry name" value="Tryp_SPc"/>
    <property type="match status" value="1"/>
</dbReference>
<evidence type="ECO:0000256" key="3">
    <source>
        <dbReference type="RuleBase" id="RU363034"/>
    </source>
</evidence>
<dbReference type="Pfam" id="PF00089">
    <property type="entry name" value="Trypsin"/>
    <property type="match status" value="1"/>
</dbReference>
<dbReference type="SUPFAM" id="SSF50494">
    <property type="entry name" value="Trypsin-like serine proteases"/>
    <property type="match status" value="1"/>
</dbReference>
<keyword evidence="8" id="KW-1185">Reference proteome</keyword>
<dbReference type="OMA" id="WINGENC"/>
<evidence type="ECO:0000313" key="8">
    <source>
        <dbReference type="Proteomes" id="UP000494040"/>
    </source>
</evidence>
<dbReference type="InterPro" id="IPR009003">
    <property type="entry name" value="Peptidase_S1_PA"/>
</dbReference>
<dbReference type="PANTHER" id="PTHR24253">
    <property type="entry name" value="TRANSMEMBRANE PROTEASE SERINE"/>
    <property type="match status" value="1"/>
</dbReference>
<dbReference type="GO" id="GO:0006508">
    <property type="term" value="P:proteolysis"/>
    <property type="evidence" value="ECO:0007669"/>
    <property type="project" value="UniProtKB-KW"/>
</dbReference>
<keyword evidence="3" id="KW-0645">Protease</keyword>
<keyword evidence="5" id="KW-0732">Signal</keyword>
<dbReference type="GeneID" id="112126119"/>
<dbReference type="EnsemblMetazoa" id="XM_024225629.1">
    <property type="protein sequence ID" value="XP_024081397.1"/>
    <property type="gene ID" value="LOC112126119"/>
</dbReference>
<dbReference type="PANTHER" id="PTHR24253:SF103">
    <property type="entry name" value="TRANSMEMBRANE PROTEASE SERINE 7"/>
    <property type="match status" value="1"/>
</dbReference>
<dbReference type="Gene3D" id="2.40.10.10">
    <property type="entry name" value="Trypsin-like serine proteases"/>
    <property type="match status" value="1"/>
</dbReference>
<keyword evidence="3" id="KW-0720">Serine protease</keyword>
<feature type="chain" id="PRO_5035103538" description="Peptidase S1 domain-containing protein" evidence="5">
    <location>
        <begin position="20"/>
        <end position="365"/>
    </location>
</feature>
<dbReference type="FunFam" id="2.40.10.10:FF:000002">
    <property type="entry name" value="Transmembrane protease serine"/>
    <property type="match status" value="1"/>
</dbReference>
<dbReference type="InterPro" id="IPR043504">
    <property type="entry name" value="Peptidase_S1_PA_chymotrypsin"/>
</dbReference>
<dbReference type="RefSeq" id="XP_024081396.1">
    <property type="nucleotide sequence ID" value="XM_024225628.1"/>
</dbReference>
<dbReference type="InterPro" id="IPR001314">
    <property type="entry name" value="Peptidase_S1A"/>
</dbReference>
<feature type="domain" description="Peptidase S1" evidence="6">
    <location>
        <begin position="33"/>
        <end position="277"/>
    </location>
</feature>
<dbReference type="PRINTS" id="PR00722">
    <property type="entry name" value="CHYMOTRYPSIN"/>
</dbReference>
<protein>
    <recommendedName>
        <fullName evidence="6">Peptidase S1 domain-containing protein</fullName>
    </recommendedName>
</protein>
<dbReference type="KEGG" id="clec:112126119"/>
<accession>A0A8I6SE08</accession>
<comment type="similarity">
    <text evidence="2">Belongs to the peptidase S1 family. CLIP subfamily.</text>
</comment>
<organism evidence="7 8">
    <name type="scientific">Cimex lectularius</name>
    <name type="common">Bed bug</name>
    <name type="synonym">Acanthia lectularia</name>
    <dbReference type="NCBI Taxonomy" id="79782"/>
    <lineage>
        <taxon>Eukaryota</taxon>
        <taxon>Metazoa</taxon>
        <taxon>Ecdysozoa</taxon>
        <taxon>Arthropoda</taxon>
        <taxon>Hexapoda</taxon>
        <taxon>Insecta</taxon>
        <taxon>Pterygota</taxon>
        <taxon>Neoptera</taxon>
        <taxon>Paraneoptera</taxon>
        <taxon>Hemiptera</taxon>
        <taxon>Heteroptera</taxon>
        <taxon>Panheteroptera</taxon>
        <taxon>Cimicomorpha</taxon>
        <taxon>Cimicidae</taxon>
        <taxon>Cimex</taxon>
    </lineage>
</organism>
<feature type="signal peptide" evidence="5">
    <location>
        <begin position="1"/>
        <end position="19"/>
    </location>
</feature>
<proteinExistence type="inferred from homology"/>
<dbReference type="PROSITE" id="PS00134">
    <property type="entry name" value="TRYPSIN_HIS"/>
    <property type="match status" value="1"/>
</dbReference>
<name>A0A8I6SE08_CIMLE</name>
<dbReference type="AlphaFoldDB" id="A0A8I6SE08"/>
<dbReference type="SMART" id="SM00020">
    <property type="entry name" value="Tryp_SPc"/>
    <property type="match status" value="1"/>
</dbReference>
<dbReference type="InterPro" id="IPR018114">
    <property type="entry name" value="TRYPSIN_HIS"/>
</dbReference>
<evidence type="ECO:0000256" key="4">
    <source>
        <dbReference type="SAM" id="MobiDB-lite"/>
    </source>
</evidence>
<reference evidence="7" key="1">
    <citation type="submission" date="2022-01" db="UniProtKB">
        <authorList>
            <consortium name="EnsemblMetazoa"/>
        </authorList>
    </citation>
    <scope>IDENTIFICATION</scope>
</reference>
<evidence type="ECO:0000259" key="6">
    <source>
        <dbReference type="PROSITE" id="PS50240"/>
    </source>
</evidence>
<feature type="compositionally biased region" description="Polar residues" evidence="4">
    <location>
        <begin position="289"/>
        <end position="299"/>
    </location>
</feature>
<dbReference type="Proteomes" id="UP000494040">
    <property type="component" value="Unassembled WGS sequence"/>
</dbReference>
<dbReference type="PROSITE" id="PS00135">
    <property type="entry name" value="TRYPSIN_SER"/>
    <property type="match status" value="1"/>
</dbReference>
<dbReference type="InterPro" id="IPR033116">
    <property type="entry name" value="TRYPSIN_SER"/>
</dbReference>
<dbReference type="RefSeq" id="XP_024081397.1">
    <property type="nucleotide sequence ID" value="XM_024225629.1"/>
</dbReference>
<dbReference type="GO" id="GO:0004252">
    <property type="term" value="F:serine-type endopeptidase activity"/>
    <property type="evidence" value="ECO:0007669"/>
    <property type="project" value="InterPro"/>
</dbReference>
<keyword evidence="1" id="KW-1015">Disulfide bond</keyword>
<keyword evidence="3" id="KW-0378">Hydrolase</keyword>
<dbReference type="InterPro" id="IPR001254">
    <property type="entry name" value="Trypsin_dom"/>
</dbReference>
<dbReference type="OrthoDB" id="6339452at2759"/>
<evidence type="ECO:0000256" key="1">
    <source>
        <dbReference type="ARBA" id="ARBA00023157"/>
    </source>
</evidence>
<evidence type="ECO:0000256" key="2">
    <source>
        <dbReference type="ARBA" id="ARBA00024195"/>
    </source>
</evidence>
<sequence length="365" mass="39471">MRKLCALLIALVLPEGLLTENISCNEEDVHSRIVGGAETDADLFPFYTALVMAYQLKSNSGKLHVVCGASLVTSNKLLTAAHCYEDGKKKRHNWMSQLSAVFQMTERCTRDFKSSSPIIHVQVHPQYNNVTFNNDIAVATLQDHVIFKPICLALPNDNGPSQLALILGFGKTEEKGQNSSPCKLNVAAIKIYSRKECMKTNIARSVERVSRVLCGGVESGAQDGCHGDSGGPLIRMLNNRYVLQGISSTGIGCGLENTPGVYTDVSAHRKWIDQNLQRVIRPPRPAKSPKTSTSRQPHSNIDKHGSSAGTHLPNSRKKGISLSDTQTLLGISGLRGNGSSGHQYSSSGGPGLPWMHSQRGSRGGM</sequence>
<dbReference type="PROSITE" id="PS50240">
    <property type="entry name" value="TRYPSIN_DOM"/>
    <property type="match status" value="1"/>
</dbReference>
<evidence type="ECO:0000256" key="5">
    <source>
        <dbReference type="SAM" id="SignalP"/>
    </source>
</evidence>